<name>A0A9W9HHU1_9EURO</name>
<dbReference type="AlphaFoldDB" id="A0A9W9HHU1"/>
<dbReference type="RefSeq" id="XP_056526246.1">
    <property type="nucleotide sequence ID" value="XM_056661080.1"/>
</dbReference>
<proteinExistence type="predicted"/>
<reference evidence="1" key="2">
    <citation type="journal article" date="2023" name="IMA Fungus">
        <title>Comparative genomic study of the Penicillium genus elucidates a diverse pangenome and 15 lateral gene transfer events.</title>
        <authorList>
            <person name="Petersen C."/>
            <person name="Sorensen T."/>
            <person name="Nielsen M.R."/>
            <person name="Sondergaard T.E."/>
            <person name="Sorensen J.L."/>
            <person name="Fitzpatrick D.A."/>
            <person name="Frisvad J.C."/>
            <person name="Nielsen K.L."/>
        </authorList>
    </citation>
    <scope>NUCLEOTIDE SEQUENCE</scope>
    <source>
        <strain evidence="1">IBT 22155</strain>
    </source>
</reference>
<dbReference type="Proteomes" id="UP001149079">
    <property type="component" value="Unassembled WGS sequence"/>
</dbReference>
<organism evidence="1 2">
    <name type="scientific">Penicillium bovifimosum</name>
    <dbReference type="NCBI Taxonomy" id="126998"/>
    <lineage>
        <taxon>Eukaryota</taxon>
        <taxon>Fungi</taxon>
        <taxon>Dikarya</taxon>
        <taxon>Ascomycota</taxon>
        <taxon>Pezizomycotina</taxon>
        <taxon>Eurotiomycetes</taxon>
        <taxon>Eurotiomycetidae</taxon>
        <taxon>Eurotiales</taxon>
        <taxon>Aspergillaceae</taxon>
        <taxon>Penicillium</taxon>
    </lineage>
</organism>
<reference evidence="1" key="1">
    <citation type="submission" date="2022-11" db="EMBL/GenBank/DDBJ databases">
        <authorList>
            <person name="Petersen C."/>
        </authorList>
    </citation>
    <scope>NUCLEOTIDE SEQUENCE</scope>
    <source>
        <strain evidence="1">IBT 22155</strain>
    </source>
</reference>
<accession>A0A9W9HHU1</accession>
<sequence>MTPRIPAVQSTVSRMLPIMLPASGLVAAISFSYATRHVEAVPLLPSDPIIQSKFHKQFNTNNNPTVHDLFIRKVPVSDINPSLLNRPGALIERFSRGVWASPAFTVHRAILSARLTDDEHTPGQLWSRHELLRSKYYTGTVITNEFIVLSKSKNSILIRGGDNVSKTKERPIDGLIELSVQLKPEENSVEFGFKLCFFRADLKIDQPPWSPPMTWLHEQYARALLESGVRHVLREDVDDGGRVEDAGAIVGKTPITPML</sequence>
<dbReference type="GeneID" id="81400250"/>
<dbReference type="EMBL" id="JAPQKL010000001">
    <property type="protein sequence ID" value="KAJ5145772.1"/>
    <property type="molecule type" value="Genomic_DNA"/>
</dbReference>
<comment type="caution">
    <text evidence="1">The sequence shown here is derived from an EMBL/GenBank/DDBJ whole genome shotgun (WGS) entry which is preliminary data.</text>
</comment>
<keyword evidence="2" id="KW-1185">Reference proteome</keyword>
<dbReference type="OrthoDB" id="4436466at2759"/>
<gene>
    <name evidence="1" type="ORF">N7515_000336</name>
</gene>
<evidence type="ECO:0000313" key="1">
    <source>
        <dbReference type="EMBL" id="KAJ5145772.1"/>
    </source>
</evidence>
<evidence type="ECO:0000313" key="2">
    <source>
        <dbReference type="Proteomes" id="UP001149079"/>
    </source>
</evidence>
<protein>
    <submittedName>
        <fullName evidence="1">Uncharacterized protein</fullName>
    </submittedName>
</protein>